<evidence type="ECO:0000256" key="5">
    <source>
        <dbReference type="ARBA" id="ARBA00023274"/>
    </source>
</evidence>
<dbReference type="Gene3D" id="3.10.290.10">
    <property type="entry name" value="RNA-binding S4 domain"/>
    <property type="match status" value="1"/>
</dbReference>
<dbReference type="InterPro" id="IPR001912">
    <property type="entry name" value="Ribosomal_uS4_N"/>
</dbReference>
<dbReference type="SMART" id="SM01390">
    <property type="entry name" value="Ribosomal_S4"/>
    <property type="match status" value="1"/>
</dbReference>
<evidence type="ECO:0000313" key="10">
    <source>
        <dbReference type="EMBL" id="PIR45866.1"/>
    </source>
</evidence>
<comment type="similarity">
    <text evidence="1 7">Belongs to the universal ribosomal protein uS4 family.</text>
</comment>
<protein>
    <recommendedName>
        <fullName evidence="6 7">Small ribosomal subunit protein uS4</fullName>
    </recommendedName>
</protein>
<dbReference type="PROSITE" id="PS50889">
    <property type="entry name" value="S4"/>
    <property type="match status" value="1"/>
</dbReference>
<comment type="function">
    <text evidence="7">One of the primary rRNA binding proteins, it binds directly to 16S rRNA where it nucleates assembly of the body of the 30S subunit.</text>
</comment>
<dbReference type="InterPro" id="IPR005709">
    <property type="entry name" value="Ribosomal_uS4_bac-type"/>
</dbReference>
<keyword evidence="5 7" id="KW-0687">Ribonucleoprotein</keyword>
<keyword evidence="3 7" id="KW-0694">RNA-binding</keyword>
<evidence type="ECO:0000259" key="9">
    <source>
        <dbReference type="SMART" id="SM01390"/>
    </source>
</evidence>
<comment type="subunit">
    <text evidence="7">Part of the 30S ribosomal subunit. Contacts protein S5. The interaction surface between S4 and S5 is involved in control of translational fidelity.</text>
</comment>
<dbReference type="EMBL" id="PCYK01000022">
    <property type="protein sequence ID" value="PIR45866.1"/>
    <property type="molecule type" value="Genomic_DNA"/>
</dbReference>
<dbReference type="GO" id="GO:0019843">
    <property type="term" value="F:rRNA binding"/>
    <property type="evidence" value="ECO:0007669"/>
    <property type="project" value="UniProtKB-UniRule"/>
</dbReference>
<dbReference type="PANTHER" id="PTHR11831">
    <property type="entry name" value="30S 40S RIBOSOMAL PROTEIN"/>
    <property type="match status" value="1"/>
</dbReference>
<dbReference type="NCBIfam" id="NF003717">
    <property type="entry name" value="PRK05327.1"/>
    <property type="match status" value="1"/>
</dbReference>
<keyword evidence="4 7" id="KW-0689">Ribosomal protein</keyword>
<dbReference type="Pfam" id="PF01479">
    <property type="entry name" value="S4"/>
    <property type="match status" value="1"/>
</dbReference>
<reference evidence="10 11" key="1">
    <citation type="submission" date="2017-09" db="EMBL/GenBank/DDBJ databases">
        <title>Depth-based differentiation of microbial function through sediment-hosted aquifers and enrichment of novel symbionts in the deep terrestrial subsurface.</title>
        <authorList>
            <person name="Probst A.J."/>
            <person name="Ladd B."/>
            <person name="Jarett J.K."/>
            <person name="Geller-Mcgrath D.E."/>
            <person name="Sieber C.M."/>
            <person name="Emerson J.B."/>
            <person name="Anantharaman K."/>
            <person name="Thomas B.C."/>
            <person name="Malmstrom R."/>
            <person name="Stieglmeier M."/>
            <person name="Klingl A."/>
            <person name="Woyke T."/>
            <person name="Ryan C.M."/>
            <person name="Banfield J.F."/>
        </authorList>
    </citation>
    <scope>NUCLEOTIDE SEQUENCE [LARGE SCALE GENOMIC DNA]</scope>
    <source>
        <strain evidence="10">CG10_big_fil_rev_8_21_14_0_10_49_38</strain>
    </source>
</reference>
<name>A0A2H0RHG3_9BACT</name>
<gene>
    <name evidence="7" type="primary">rpsD</name>
    <name evidence="10" type="ORF">COV08_02765</name>
</gene>
<dbReference type="GO" id="GO:0003735">
    <property type="term" value="F:structural constituent of ribosome"/>
    <property type="evidence" value="ECO:0007669"/>
    <property type="project" value="InterPro"/>
</dbReference>
<dbReference type="CDD" id="cd00165">
    <property type="entry name" value="S4"/>
    <property type="match status" value="1"/>
</dbReference>
<proteinExistence type="inferred from homology"/>
<dbReference type="AlphaFoldDB" id="A0A2H0RHG3"/>
<dbReference type="InterPro" id="IPR002942">
    <property type="entry name" value="S4_RNA-bd"/>
</dbReference>
<dbReference type="SMART" id="SM00363">
    <property type="entry name" value="S4"/>
    <property type="match status" value="1"/>
</dbReference>
<dbReference type="HAMAP" id="MF_01306_B">
    <property type="entry name" value="Ribosomal_uS4_B"/>
    <property type="match status" value="1"/>
</dbReference>
<accession>A0A2H0RHG3</accession>
<evidence type="ECO:0000256" key="3">
    <source>
        <dbReference type="ARBA" id="ARBA00022884"/>
    </source>
</evidence>
<dbReference type="GO" id="GO:0042274">
    <property type="term" value="P:ribosomal small subunit biogenesis"/>
    <property type="evidence" value="ECO:0007669"/>
    <property type="project" value="TreeGrafter"/>
</dbReference>
<dbReference type="InterPro" id="IPR022801">
    <property type="entry name" value="Ribosomal_uS4"/>
</dbReference>
<organism evidence="10 11">
    <name type="scientific">Candidatus Vogelbacteria bacterium CG10_big_fil_rev_8_21_14_0_10_49_38</name>
    <dbReference type="NCBI Taxonomy" id="1975043"/>
    <lineage>
        <taxon>Bacteria</taxon>
        <taxon>Candidatus Vogeliibacteriota</taxon>
    </lineage>
</organism>
<dbReference type="Gene3D" id="1.10.1050.10">
    <property type="entry name" value="Ribosomal Protein S4 Delta 41, Chain A, domain 1"/>
    <property type="match status" value="1"/>
</dbReference>
<evidence type="ECO:0000256" key="2">
    <source>
        <dbReference type="ARBA" id="ARBA00022730"/>
    </source>
</evidence>
<evidence type="ECO:0000256" key="4">
    <source>
        <dbReference type="ARBA" id="ARBA00022980"/>
    </source>
</evidence>
<dbReference type="NCBIfam" id="TIGR01017">
    <property type="entry name" value="rpsD_bact"/>
    <property type="match status" value="1"/>
</dbReference>
<dbReference type="Pfam" id="PF00163">
    <property type="entry name" value="Ribosomal_S4"/>
    <property type="match status" value="1"/>
</dbReference>
<comment type="function">
    <text evidence="7">With S5 and S12 plays an important role in translational accuracy.</text>
</comment>
<keyword evidence="2 7" id="KW-0699">rRNA-binding</keyword>
<feature type="domain" description="RNA-binding S4" evidence="8">
    <location>
        <begin position="93"/>
        <end position="156"/>
    </location>
</feature>
<comment type="caution">
    <text evidence="10">The sequence shown here is derived from an EMBL/GenBank/DDBJ whole genome shotgun (WGS) entry which is preliminary data.</text>
</comment>
<evidence type="ECO:0000256" key="1">
    <source>
        <dbReference type="ARBA" id="ARBA00007465"/>
    </source>
</evidence>
<dbReference type="PANTHER" id="PTHR11831:SF4">
    <property type="entry name" value="SMALL RIBOSOMAL SUBUNIT PROTEIN US4M"/>
    <property type="match status" value="1"/>
</dbReference>
<evidence type="ECO:0000256" key="7">
    <source>
        <dbReference type="HAMAP-Rule" id="MF_01306"/>
    </source>
</evidence>
<dbReference type="SUPFAM" id="SSF55174">
    <property type="entry name" value="Alpha-L RNA-binding motif"/>
    <property type="match status" value="1"/>
</dbReference>
<evidence type="ECO:0000256" key="6">
    <source>
        <dbReference type="ARBA" id="ARBA00035254"/>
    </source>
</evidence>
<dbReference type="GO" id="GO:0015935">
    <property type="term" value="C:small ribosomal subunit"/>
    <property type="evidence" value="ECO:0007669"/>
    <property type="project" value="InterPro"/>
</dbReference>
<dbReference type="Proteomes" id="UP000230431">
    <property type="component" value="Unassembled WGS sequence"/>
</dbReference>
<feature type="domain" description="Small ribosomal subunit protein uS4 N-terminal" evidence="9">
    <location>
        <begin position="1"/>
        <end position="92"/>
    </location>
</feature>
<evidence type="ECO:0000313" key="11">
    <source>
        <dbReference type="Proteomes" id="UP000230431"/>
    </source>
</evidence>
<dbReference type="InterPro" id="IPR036986">
    <property type="entry name" value="S4_RNA-bd_sf"/>
</dbReference>
<sequence length="202" mass="22640">MKLGPKFKICRRVGDRVFGKCEGPKFTVSGTERIRRGGKHPKGAPSEYALQLTEKQKARFTYGLSERQFSNYVKQAKKKGGRPTTELYQKLESRVDNVIYRLGLTSSRQAARQMVSHGHIAVNGQKIKVPSYAVKVGDRVSVRSTSKNKGPFANLSEKLADKNTPEWLAFDPTKIEAEIKGRPIESSDGSINFVSVLEFYSR</sequence>
<evidence type="ECO:0000259" key="8">
    <source>
        <dbReference type="SMART" id="SM00363"/>
    </source>
</evidence>
<dbReference type="GO" id="GO:0006412">
    <property type="term" value="P:translation"/>
    <property type="evidence" value="ECO:0007669"/>
    <property type="project" value="UniProtKB-UniRule"/>
</dbReference>
<dbReference type="FunFam" id="3.10.290.10:FF:000001">
    <property type="entry name" value="30S ribosomal protein S4"/>
    <property type="match status" value="1"/>
</dbReference>